<accession>A0A158BPU9</accession>
<comment type="caution">
    <text evidence="2">The sequence shown here is derived from an EMBL/GenBank/DDBJ whole genome shotgun (WGS) entry which is preliminary data.</text>
</comment>
<dbReference type="PANTHER" id="PTHR39339:SF1">
    <property type="entry name" value="CHAD DOMAIN-CONTAINING PROTEIN"/>
    <property type="match status" value="1"/>
</dbReference>
<dbReference type="SMART" id="SM00880">
    <property type="entry name" value="CHAD"/>
    <property type="match status" value="1"/>
</dbReference>
<dbReference type="InterPro" id="IPR038186">
    <property type="entry name" value="CHAD_dom_sf"/>
</dbReference>
<proteinExistence type="predicted"/>
<dbReference type="PROSITE" id="PS51708">
    <property type="entry name" value="CHAD"/>
    <property type="match status" value="1"/>
</dbReference>
<evidence type="ECO:0000313" key="3">
    <source>
        <dbReference type="Proteomes" id="UP000054911"/>
    </source>
</evidence>
<dbReference type="Gene3D" id="1.40.20.10">
    <property type="entry name" value="CHAD domain"/>
    <property type="match status" value="1"/>
</dbReference>
<dbReference type="STRING" id="1777141.AWB80_03914"/>
<dbReference type="InterPro" id="IPR007899">
    <property type="entry name" value="CHAD_dom"/>
</dbReference>
<reference evidence="2" key="1">
    <citation type="submission" date="2016-01" db="EMBL/GenBank/DDBJ databases">
        <authorList>
            <person name="Peeters C."/>
        </authorList>
    </citation>
    <scope>NUCLEOTIDE SEQUENCE [LARGE SCALE GENOMIC DNA]</scope>
    <source>
        <strain evidence="2">LMG 29323</strain>
    </source>
</reference>
<dbReference type="Proteomes" id="UP000054911">
    <property type="component" value="Unassembled WGS sequence"/>
</dbReference>
<sequence length="303" mass="33973">MDMDGDWPLPRPKTLFRNERLPAGSLLTRQSTIASTFSFLATPVVAEAVQRAKALSTTSDAEGFHQLRVAFRKLRALFWAYSPWLGEEATAQAVEEFKRLAAVAGGTRDWDIAGDLLKAAQESRASIELLVAAAREKRAQAVAHSQAMIRSDEVEAFLNDVLLRAQTTLQSRCSDLPIQAFAEERVRLAQRALRKRSRRAARSETAHEEDLHDVRKAGKKLRYLLEFFQPVIKGGHGRTIKKLTSVQNKLGQFNDIAASEALIRSASFDEVPHPVVLESLQWLEKQKHRRMRAASRRVRAIAG</sequence>
<dbReference type="EMBL" id="FCOE02000012">
    <property type="protein sequence ID" value="SAK72094.1"/>
    <property type="molecule type" value="Genomic_DNA"/>
</dbReference>
<dbReference type="Pfam" id="PF05235">
    <property type="entry name" value="CHAD"/>
    <property type="match status" value="1"/>
</dbReference>
<gene>
    <name evidence="2" type="ORF">AWB80_03914</name>
</gene>
<dbReference type="OrthoDB" id="8925343at2"/>
<organism evidence="2 3">
    <name type="scientific">Caballeronia pedi</name>
    <dbReference type="NCBI Taxonomy" id="1777141"/>
    <lineage>
        <taxon>Bacteria</taxon>
        <taxon>Pseudomonadati</taxon>
        <taxon>Pseudomonadota</taxon>
        <taxon>Betaproteobacteria</taxon>
        <taxon>Burkholderiales</taxon>
        <taxon>Burkholderiaceae</taxon>
        <taxon>Caballeronia</taxon>
    </lineage>
</organism>
<evidence type="ECO:0000313" key="2">
    <source>
        <dbReference type="EMBL" id="SAK72094.1"/>
    </source>
</evidence>
<evidence type="ECO:0000259" key="1">
    <source>
        <dbReference type="PROSITE" id="PS51708"/>
    </source>
</evidence>
<dbReference type="RefSeq" id="WP_061176323.1">
    <property type="nucleotide sequence ID" value="NZ_FCOE02000012.1"/>
</dbReference>
<keyword evidence="3" id="KW-1185">Reference proteome</keyword>
<name>A0A158BPU9_9BURK</name>
<protein>
    <submittedName>
        <fullName evidence="2">CHAD domain-containing protein</fullName>
    </submittedName>
</protein>
<dbReference type="AlphaFoldDB" id="A0A158BPU9"/>
<feature type="domain" description="CHAD" evidence="1">
    <location>
        <begin position="30"/>
        <end position="303"/>
    </location>
</feature>
<dbReference type="PANTHER" id="PTHR39339">
    <property type="entry name" value="SLR1444 PROTEIN"/>
    <property type="match status" value="1"/>
</dbReference>